<proteinExistence type="predicted"/>
<dbReference type="OrthoDB" id="977790at2"/>
<feature type="transmembrane region" description="Helical" evidence="1">
    <location>
        <begin position="74"/>
        <end position="96"/>
    </location>
</feature>
<dbReference type="Proteomes" id="UP000245670">
    <property type="component" value="Unassembled WGS sequence"/>
</dbReference>
<keyword evidence="1" id="KW-0472">Membrane</keyword>
<organism evidence="2 3">
    <name type="scientific">Polaribacter aquimarinus</name>
    <dbReference type="NCBI Taxonomy" id="2100726"/>
    <lineage>
        <taxon>Bacteria</taxon>
        <taxon>Pseudomonadati</taxon>
        <taxon>Bacteroidota</taxon>
        <taxon>Flavobacteriia</taxon>
        <taxon>Flavobacteriales</taxon>
        <taxon>Flavobacteriaceae</taxon>
    </lineage>
</organism>
<feature type="transmembrane region" description="Helical" evidence="1">
    <location>
        <begin position="220"/>
        <end position="237"/>
    </location>
</feature>
<dbReference type="AlphaFoldDB" id="A0A2U2JEN9"/>
<protein>
    <submittedName>
        <fullName evidence="2">Uncharacterized protein</fullName>
    </submittedName>
</protein>
<feature type="transmembrane region" description="Helical" evidence="1">
    <location>
        <begin position="46"/>
        <end position="62"/>
    </location>
</feature>
<dbReference type="EMBL" id="QFFG01000001">
    <property type="protein sequence ID" value="PWG06820.1"/>
    <property type="molecule type" value="Genomic_DNA"/>
</dbReference>
<reference evidence="2 3" key="1">
    <citation type="submission" date="2018-05" db="EMBL/GenBank/DDBJ databases">
        <title>Polaribacter aquimarinus sp. nov., isolated from sediment in a sediment of sea.</title>
        <authorList>
            <person name="Lu D."/>
        </authorList>
    </citation>
    <scope>NUCLEOTIDE SEQUENCE [LARGE SCALE GENOMIC DNA]</scope>
    <source>
        <strain evidence="2 3">ZY113</strain>
    </source>
</reference>
<feature type="transmembrane region" description="Helical" evidence="1">
    <location>
        <begin position="135"/>
        <end position="168"/>
    </location>
</feature>
<evidence type="ECO:0000256" key="1">
    <source>
        <dbReference type="SAM" id="Phobius"/>
    </source>
</evidence>
<keyword evidence="1" id="KW-0812">Transmembrane</keyword>
<gene>
    <name evidence="2" type="ORF">DIS07_02995</name>
</gene>
<evidence type="ECO:0000313" key="2">
    <source>
        <dbReference type="EMBL" id="PWG06820.1"/>
    </source>
</evidence>
<feature type="transmembrane region" description="Helical" evidence="1">
    <location>
        <begin position="175"/>
        <end position="200"/>
    </location>
</feature>
<accession>A0A2U2JEN9</accession>
<feature type="transmembrane region" description="Helical" evidence="1">
    <location>
        <begin position="21"/>
        <end position="40"/>
    </location>
</feature>
<name>A0A2U2JEN9_9FLAO</name>
<evidence type="ECO:0000313" key="3">
    <source>
        <dbReference type="Proteomes" id="UP000245670"/>
    </source>
</evidence>
<dbReference type="RefSeq" id="WP_109403728.1">
    <property type="nucleotide sequence ID" value="NZ_QFFG01000001.1"/>
</dbReference>
<keyword evidence="1" id="KW-1133">Transmembrane helix</keyword>
<sequence>MLVASIPKNDLHKLGYIFLRKIGIFVGFIFMLFFDGIYFTNHFVNSQIPINILAIFSFFWMYKRAYPRVRKSMFVAVVLGLLGEYFFSVYLGMYTYRLENVPWYVPLGHAALYGRVLMFSKDALARKYHKAIEELFTYIILIFATIYLIFFSDIFGFLMTILVFLILYKRPKDRLYFYTMYIVVALLEIGGTAFGCWKWPPIAFGIFESLPSNNPPSGISLFYFLLDIGCFVFYILINNKAWKRLKRIRKSHI</sequence>
<keyword evidence="3" id="KW-1185">Reference proteome</keyword>
<comment type="caution">
    <text evidence="2">The sequence shown here is derived from an EMBL/GenBank/DDBJ whole genome shotgun (WGS) entry which is preliminary data.</text>
</comment>